<name>A0A699UMH6_TANCI</name>
<proteinExistence type="predicted"/>
<protein>
    <submittedName>
        <fullName evidence="1">Uncharacterized protein</fullName>
    </submittedName>
</protein>
<dbReference type="EMBL" id="BKCJ011325811">
    <property type="protein sequence ID" value="GFD20914.1"/>
    <property type="molecule type" value="Genomic_DNA"/>
</dbReference>
<gene>
    <name evidence="1" type="ORF">Tci_892883</name>
</gene>
<reference evidence="1" key="1">
    <citation type="journal article" date="2019" name="Sci. Rep.">
        <title>Draft genome of Tanacetum cinerariifolium, the natural source of mosquito coil.</title>
        <authorList>
            <person name="Yamashiro T."/>
            <person name="Shiraishi A."/>
            <person name="Satake H."/>
            <person name="Nakayama K."/>
        </authorList>
    </citation>
    <scope>NUCLEOTIDE SEQUENCE</scope>
</reference>
<sequence length="69" mass="7831">MQTMENDRKQHIDALISDMAGSGTKASHKEQDPRKLVMLRNHEVGRKPRIDALILKVMKSNGIMDCNDL</sequence>
<comment type="caution">
    <text evidence="1">The sequence shown here is derived from an EMBL/GenBank/DDBJ whole genome shotgun (WGS) entry which is preliminary data.</text>
</comment>
<accession>A0A699UMH6</accession>
<evidence type="ECO:0000313" key="1">
    <source>
        <dbReference type="EMBL" id="GFD20914.1"/>
    </source>
</evidence>
<dbReference type="AlphaFoldDB" id="A0A699UMH6"/>
<organism evidence="1">
    <name type="scientific">Tanacetum cinerariifolium</name>
    <name type="common">Dalmatian daisy</name>
    <name type="synonym">Chrysanthemum cinerariifolium</name>
    <dbReference type="NCBI Taxonomy" id="118510"/>
    <lineage>
        <taxon>Eukaryota</taxon>
        <taxon>Viridiplantae</taxon>
        <taxon>Streptophyta</taxon>
        <taxon>Embryophyta</taxon>
        <taxon>Tracheophyta</taxon>
        <taxon>Spermatophyta</taxon>
        <taxon>Magnoliopsida</taxon>
        <taxon>eudicotyledons</taxon>
        <taxon>Gunneridae</taxon>
        <taxon>Pentapetalae</taxon>
        <taxon>asterids</taxon>
        <taxon>campanulids</taxon>
        <taxon>Asterales</taxon>
        <taxon>Asteraceae</taxon>
        <taxon>Asteroideae</taxon>
        <taxon>Anthemideae</taxon>
        <taxon>Anthemidinae</taxon>
        <taxon>Tanacetum</taxon>
    </lineage>
</organism>